<gene>
    <name evidence="1" type="ORF">L1987_48172</name>
</gene>
<dbReference type="Proteomes" id="UP001056120">
    <property type="component" value="Linkage Group LG16"/>
</dbReference>
<organism evidence="1 2">
    <name type="scientific">Smallanthus sonchifolius</name>
    <dbReference type="NCBI Taxonomy" id="185202"/>
    <lineage>
        <taxon>Eukaryota</taxon>
        <taxon>Viridiplantae</taxon>
        <taxon>Streptophyta</taxon>
        <taxon>Embryophyta</taxon>
        <taxon>Tracheophyta</taxon>
        <taxon>Spermatophyta</taxon>
        <taxon>Magnoliopsida</taxon>
        <taxon>eudicotyledons</taxon>
        <taxon>Gunneridae</taxon>
        <taxon>Pentapetalae</taxon>
        <taxon>asterids</taxon>
        <taxon>campanulids</taxon>
        <taxon>Asterales</taxon>
        <taxon>Asteraceae</taxon>
        <taxon>Asteroideae</taxon>
        <taxon>Heliantheae alliance</taxon>
        <taxon>Millerieae</taxon>
        <taxon>Smallanthus</taxon>
    </lineage>
</organism>
<protein>
    <submittedName>
        <fullName evidence="1">Uncharacterized protein</fullName>
    </submittedName>
</protein>
<accession>A0ACB9FR28</accession>
<evidence type="ECO:0000313" key="1">
    <source>
        <dbReference type="EMBL" id="KAI3773642.1"/>
    </source>
</evidence>
<dbReference type="EMBL" id="CM042033">
    <property type="protein sequence ID" value="KAI3773642.1"/>
    <property type="molecule type" value="Genomic_DNA"/>
</dbReference>
<name>A0ACB9FR28_9ASTR</name>
<reference evidence="2" key="1">
    <citation type="journal article" date="2022" name="Mol. Ecol. Resour.">
        <title>The genomes of chicory, endive, great burdock and yacon provide insights into Asteraceae palaeo-polyploidization history and plant inulin production.</title>
        <authorList>
            <person name="Fan W."/>
            <person name="Wang S."/>
            <person name="Wang H."/>
            <person name="Wang A."/>
            <person name="Jiang F."/>
            <person name="Liu H."/>
            <person name="Zhao H."/>
            <person name="Xu D."/>
            <person name="Zhang Y."/>
        </authorList>
    </citation>
    <scope>NUCLEOTIDE SEQUENCE [LARGE SCALE GENOMIC DNA]</scope>
    <source>
        <strain evidence="2">cv. Yunnan</strain>
    </source>
</reference>
<comment type="caution">
    <text evidence="1">The sequence shown here is derived from an EMBL/GenBank/DDBJ whole genome shotgun (WGS) entry which is preliminary data.</text>
</comment>
<sequence>MKEAEDDDMFETDDLVTSVKTAKATLESETSYNLECREDEVPPLTEGSSGSNDKEVVITTIEEPAAPNVEAPLSANEATVEASTKDKGKMPMIEEDEKKIKLEKEENLRAAKAKEEEEMKELRREDEKAKDKRKLKNSFNFPLFPKDDDPSPPPPPQSKQSIPLEKRRSYSFT</sequence>
<proteinExistence type="predicted"/>
<keyword evidence="2" id="KW-1185">Reference proteome</keyword>
<evidence type="ECO:0000313" key="2">
    <source>
        <dbReference type="Proteomes" id="UP001056120"/>
    </source>
</evidence>
<reference evidence="1 2" key="2">
    <citation type="journal article" date="2022" name="Mol. Ecol. Resour.">
        <title>The genomes of chicory, endive, great burdock and yacon provide insights into Asteraceae paleo-polyploidization history and plant inulin production.</title>
        <authorList>
            <person name="Fan W."/>
            <person name="Wang S."/>
            <person name="Wang H."/>
            <person name="Wang A."/>
            <person name="Jiang F."/>
            <person name="Liu H."/>
            <person name="Zhao H."/>
            <person name="Xu D."/>
            <person name="Zhang Y."/>
        </authorList>
    </citation>
    <scope>NUCLEOTIDE SEQUENCE [LARGE SCALE GENOMIC DNA]</scope>
    <source>
        <strain evidence="2">cv. Yunnan</strain>
        <tissue evidence="1">Leaves</tissue>
    </source>
</reference>